<organism evidence="4">
    <name type="scientific">Anthurium amnicola</name>
    <dbReference type="NCBI Taxonomy" id="1678845"/>
    <lineage>
        <taxon>Eukaryota</taxon>
        <taxon>Viridiplantae</taxon>
        <taxon>Streptophyta</taxon>
        <taxon>Embryophyta</taxon>
        <taxon>Tracheophyta</taxon>
        <taxon>Spermatophyta</taxon>
        <taxon>Magnoliopsida</taxon>
        <taxon>Liliopsida</taxon>
        <taxon>Araceae</taxon>
        <taxon>Pothoideae</taxon>
        <taxon>Potheae</taxon>
        <taxon>Anthurium</taxon>
    </lineage>
</organism>
<evidence type="ECO:0000256" key="2">
    <source>
        <dbReference type="ARBA" id="ARBA00022679"/>
    </source>
</evidence>
<dbReference type="EMBL" id="GDJX01027713">
    <property type="protein sequence ID" value="JAT40223.1"/>
    <property type="molecule type" value="Transcribed_RNA"/>
</dbReference>
<dbReference type="GO" id="GO:0000287">
    <property type="term" value="F:magnesium ion binding"/>
    <property type="evidence" value="ECO:0007669"/>
    <property type="project" value="InterPro"/>
</dbReference>
<protein>
    <recommendedName>
        <fullName evidence="1">holo-[acyl-carrier-protein] synthase</fullName>
        <ecNumber evidence="1">2.7.8.7</ecNumber>
    </recommendedName>
</protein>
<evidence type="ECO:0000256" key="1">
    <source>
        <dbReference type="ARBA" id="ARBA00013172"/>
    </source>
</evidence>
<gene>
    <name evidence="4" type="primary">Aasdhppt_4</name>
    <name evidence="4" type="ORF">g.29178</name>
</gene>
<evidence type="ECO:0000313" key="4">
    <source>
        <dbReference type="EMBL" id="JAT40223.1"/>
    </source>
</evidence>
<dbReference type="InterPro" id="IPR050559">
    <property type="entry name" value="P-Pant_transferase_sf"/>
</dbReference>
<evidence type="ECO:0000259" key="3">
    <source>
        <dbReference type="Pfam" id="PF22624"/>
    </source>
</evidence>
<dbReference type="Pfam" id="PF22624">
    <property type="entry name" value="AASDHPPT_N"/>
    <property type="match status" value="1"/>
</dbReference>
<sequence length="133" mass="15691">MEGAVRRWLVDISQWDPSPEQFSFFVSLLPKYEQSAITRFIKLDDRKRALVSRLLQYSLVHEVLDMPYDEINIRRTIEGKPYLILVFEGGICQSFRHWIGFQAKQIGVSSHGLDQHIRICRWKGIKRLEILAF</sequence>
<dbReference type="PANTHER" id="PTHR12215:SF10">
    <property type="entry name" value="L-AMINOADIPATE-SEMIALDEHYDE DEHYDROGENASE-PHOSPHOPANTETHEINYL TRANSFERASE"/>
    <property type="match status" value="1"/>
</dbReference>
<name>A0A1D1XCR8_9ARAE</name>
<keyword evidence="2 4" id="KW-0808">Transferase</keyword>
<dbReference type="InterPro" id="IPR037143">
    <property type="entry name" value="4-PPantetheinyl_Trfase_dom_sf"/>
</dbReference>
<dbReference type="SUPFAM" id="SSF56214">
    <property type="entry name" value="4'-phosphopantetheinyl transferase"/>
    <property type="match status" value="1"/>
</dbReference>
<accession>A0A1D1XCR8</accession>
<dbReference type="AlphaFoldDB" id="A0A1D1XCR8"/>
<dbReference type="PANTHER" id="PTHR12215">
    <property type="entry name" value="PHOSPHOPANTETHEINE TRANSFERASE"/>
    <property type="match status" value="1"/>
</dbReference>
<dbReference type="EC" id="2.7.8.7" evidence="1"/>
<proteinExistence type="predicted"/>
<feature type="domain" description="4'-phosphopantetheinyl transferase N-terminal" evidence="3">
    <location>
        <begin position="13"/>
        <end position="83"/>
    </location>
</feature>
<dbReference type="GO" id="GO:0008897">
    <property type="term" value="F:holo-[acyl-carrier-protein] synthase activity"/>
    <property type="evidence" value="ECO:0007669"/>
    <property type="project" value="UniProtKB-EC"/>
</dbReference>
<dbReference type="Gene3D" id="3.90.470.20">
    <property type="entry name" value="4'-phosphopantetheinyl transferase domain"/>
    <property type="match status" value="1"/>
</dbReference>
<dbReference type="GO" id="GO:0019878">
    <property type="term" value="P:lysine biosynthetic process via aminoadipic acid"/>
    <property type="evidence" value="ECO:0007669"/>
    <property type="project" value="TreeGrafter"/>
</dbReference>
<reference evidence="4" key="1">
    <citation type="submission" date="2015-07" db="EMBL/GenBank/DDBJ databases">
        <title>Transcriptome Assembly of Anthurium amnicola.</title>
        <authorList>
            <person name="Suzuki J."/>
        </authorList>
    </citation>
    <scope>NUCLEOTIDE SEQUENCE</scope>
</reference>
<dbReference type="InterPro" id="IPR055066">
    <property type="entry name" value="AASDHPPT_N"/>
</dbReference>
<dbReference type="GO" id="GO:0005829">
    <property type="term" value="C:cytosol"/>
    <property type="evidence" value="ECO:0007669"/>
    <property type="project" value="TreeGrafter"/>
</dbReference>